<accession>A0A1C2E8Y5</accession>
<keyword evidence="1" id="KW-0732">Signal</keyword>
<organism evidence="2 3">
    <name type="scientific">Mesorhizobium hungaricum</name>
    <dbReference type="NCBI Taxonomy" id="1566387"/>
    <lineage>
        <taxon>Bacteria</taxon>
        <taxon>Pseudomonadati</taxon>
        <taxon>Pseudomonadota</taxon>
        <taxon>Alphaproteobacteria</taxon>
        <taxon>Hyphomicrobiales</taxon>
        <taxon>Phyllobacteriaceae</taxon>
        <taxon>Mesorhizobium</taxon>
    </lineage>
</organism>
<dbReference type="STRING" id="1566387.QV13_04415"/>
<dbReference type="AlphaFoldDB" id="A0A1C2E8Y5"/>
<feature type="signal peptide" evidence="1">
    <location>
        <begin position="1"/>
        <end position="26"/>
    </location>
</feature>
<name>A0A1C2E8Y5_9HYPH</name>
<comment type="caution">
    <text evidence="2">The sequence shown here is derived from an EMBL/GenBank/DDBJ whole genome shotgun (WGS) entry which is preliminary data.</text>
</comment>
<feature type="chain" id="PRO_5008660315" evidence="1">
    <location>
        <begin position="27"/>
        <end position="365"/>
    </location>
</feature>
<dbReference type="OrthoDB" id="7839213at2"/>
<dbReference type="EMBL" id="MDEO01000025">
    <property type="protein sequence ID" value="OCX23446.1"/>
    <property type="molecule type" value="Genomic_DNA"/>
</dbReference>
<protein>
    <submittedName>
        <fullName evidence="2">Uncharacterized protein</fullName>
    </submittedName>
</protein>
<evidence type="ECO:0000313" key="2">
    <source>
        <dbReference type="EMBL" id="OCX23446.1"/>
    </source>
</evidence>
<gene>
    <name evidence="2" type="ORF">QV13_04415</name>
</gene>
<proteinExistence type="predicted"/>
<dbReference type="RefSeq" id="WP_024925570.1">
    <property type="nucleotide sequence ID" value="NZ_MDEO01000025.1"/>
</dbReference>
<sequence>MKASKIITTASLGIACALVLTAAVTADELAPLKQFSPDGGSACFGRVYDADHLKTHPRQKVARIFFYYGPDPVSRPSEDPSDGLASAGYNGFMTTTARGARKPEWVGGWCRASEEEGGAGKIRCGMECDRTMAELSLDAEGRLVVGGVARDIYLGGGSEDELGKAEYDRQALGVDDDGFRLERRPAADCKAEFARIDPVDPALGDPLRVRLKPDQPFCYGRDYSAEHLASHPNQLTQTIRVFRSGAEIAAFAAKGKAASWPNGADLVVAVTTRQNATRSVQTYSCEGEADQWRCVATAPTDSGPSCDLSQKEIYLRRGANGTMMLANPKASLPFAPLCQVDAATETKSDDRVFRLQAMPQAACAQ</sequence>
<keyword evidence="3" id="KW-1185">Reference proteome</keyword>
<dbReference type="Proteomes" id="UP000094412">
    <property type="component" value="Unassembled WGS sequence"/>
</dbReference>
<dbReference type="PROSITE" id="PS51257">
    <property type="entry name" value="PROKAR_LIPOPROTEIN"/>
    <property type="match status" value="1"/>
</dbReference>
<evidence type="ECO:0000313" key="3">
    <source>
        <dbReference type="Proteomes" id="UP000094412"/>
    </source>
</evidence>
<evidence type="ECO:0000256" key="1">
    <source>
        <dbReference type="SAM" id="SignalP"/>
    </source>
</evidence>
<reference evidence="2 3" key="1">
    <citation type="submission" date="2016-08" db="EMBL/GenBank/DDBJ databases">
        <title>Whole genome sequence of Mesorhizobium sp. strain UASWS1009 isolated from industrial sewage.</title>
        <authorList>
            <person name="Crovadore J."/>
            <person name="Calmin G."/>
            <person name="Chablais R."/>
            <person name="Cochard B."/>
            <person name="Lefort F."/>
        </authorList>
    </citation>
    <scope>NUCLEOTIDE SEQUENCE [LARGE SCALE GENOMIC DNA]</scope>
    <source>
        <strain evidence="2 3">UASWS1009</strain>
    </source>
</reference>